<keyword evidence="3 6" id="KW-0812">Transmembrane</keyword>
<evidence type="ECO:0000256" key="1">
    <source>
        <dbReference type="ARBA" id="ARBA00004141"/>
    </source>
</evidence>
<dbReference type="InterPro" id="IPR007603">
    <property type="entry name" value="Choline_transptr-like"/>
</dbReference>
<evidence type="ECO:0000256" key="6">
    <source>
        <dbReference type="RuleBase" id="RU368066"/>
    </source>
</evidence>
<evidence type="ECO:0000313" key="8">
    <source>
        <dbReference type="Proteomes" id="UP000708148"/>
    </source>
</evidence>
<dbReference type="GO" id="GO:0005886">
    <property type="term" value="C:plasma membrane"/>
    <property type="evidence" value="ECO:0007669"/>
    <property type="project" value="UniProtKB-SubCell"/>
</dbReference>
<dbReference type="AlphaFoldDB" id="A0A8S1J6U7"/>
<feature type="transmembrane region" description="Helical" evidence="6">
    <location>
        <begin position="28"/>
        <end position="50"/>
    </location>
</feature>
<feature type="transmembrane region" description="Helical" evidence="6">
    <location>
        <begin position="458"/>
        <end position="483"/>
    </location>
</feature>
<comment type="caution">
    <text evidence="7">The sequence shown here is derived from an EMBL/GenBank/DDBJ whole genome shotgun (WGS) entry which is preliminary data.</text>
</comment>
<keyword evidence="5 6" id="KW-0472">Membrane</keyword>
<dbReference type="PANTHER" id="PTHR12385">
    <property type="entry name" value="CHOLINE TRANSPORTER-LIKE (SLC FAMILY 44)"/>
    <property type="match status" value="1"/>
</dbReference>
<evidence type="ECO:0000256" key="4">
    <source>
        <dbReference type="ARBA" id="ARBA00022989"/>
    </source>
</evidence>
<dbReference type="GO" id="GO:0022857">
    <property type="term" value="F:transmembrane transporter activity"/>
    <property type="evidence" value="ECO:0007669"/>
    <property type="project" value="UniProtKB-UniRule"/>
</dbReference>
<comment type="subcellular location">
    <subcellularLocation>
        <location evidence="6">Cell membrane</location>
        <topology evidence="6">Multi-pass membrane protein</topology>
    </subcellularLocation>
    <subcellularLocation>
        <location evidence="1">Membrane</location>
        <topology evidence="1">Multi-pass membrane protein</topology>
    </subcellularLocation>
</comment>
<evidence type="ECO:0000313" key="7">
    <source>
        <dbReference type="EMBL" id="CAD7703397.1"/>
    </source>
</evidence>
<comment type="function">
    <text evidence="6">Choline transporter.</text>
</comment>
<protein>
    <recommendedName>
        <fullName evidence="6">Choline transporter-like protein</fullName>
    </recommendedName>
</protein>
<feature type="transmembrane region" description="Helical" evidence="6">
    <location>
        <begin position="319"/>
        <end position="348"/>
    </location>
</feature>
<dbReference type="Proteomes" id="UP000708148">
    <property type="component" value="Unassembled WGS sequence"/>
</dbReference>
<dbReference type="Pfam" id="PF04515">
    <property type="entry name" value="Choline_transpo"/>
    <property type="match status" value="1"/>
</dbReference>
<gene>
    <name evidence="7" type="ORF">OSTQU699_LOCUS8754</name>
</gene>
<comment type="similarity">
    <text evidence="2 6">Belongs to the CTL (choline transporter-like) family.</text>
</comment>
<proteinExistence type="inferred from homology"/>
<feature type="transmembrane region" description="Helical" evidence="6">
    <location>
        <begin position="360"/>
        <end position="379"/>
    </location>
</feature>
<reference evidence="7" key="1">
    <citation type="submission" date="2020-12" db="EMBL/GenBank/DDBJ databases">
        <authorList>
            <person name="Iha C."/>
        </authorList>
    </citation>
    <scope>NUCLEOTIDE SEQUENCE</scope>
</reference>
<feature type="transmembrane region" description="Helical" evidence="6">
    <location>
        <begin position="206"/>
        <end position="230"/>
    </location>
</feature>
<dbReference type="OrthoDB" id="420519at2759"/>
<feature type="transmembrane region" description="Helical" evidence="6">
    <location>
        <begin position="135"/>
        <end position="159"/>
    </location>
</feature>
<feature type="transmembrane region" description="Helical" evidence="6">
    <location>
        <begin position="166"/>
        <end position="186"/>
    </location>
</feature>
<feature type="transmembrane region" description="Helical" evidence="6">
    <location>
        <begin position="414"/>
        <end position="446"/>
    </location>
</feature>
<dbReference type="EMBL" id="CAJHUC010002206">
    <property type="protein sequence ID" value="CAD7703397.1"/>
    <property type="molecule type" value="Genomic_DNA"/>
</dbReference>
<name>A0A8S1J6U7_9CHLO</name>
<keyword evidence="4 6" id="KW-1133">Transmembrane helix</keyword>
<sequence>MDEERRDRSAPLLEQGGFEYRKRPHRDIFFTVLYSAYMIVMGVIAIYAFVDRDRPASNQLWKRDYVKDSTWCPFTKEANNFTDLTTLRSDYNYGEEIFNWADFLQDTWIWIVGSAVGAVIVGIAYLHLVSNFAVVMVYATISIGVLVPAAGGVVMIVLYSEPISGGVLCGLAFIFLVCMCLASRWLNQVGKLIDVAADGVKYNWELFFFVIIIKVCLLVYLAFLALLGVAAMTDGHFIPNPDRGAREQRGPECLDSSGDETVPCCEWKTKDWVRTYWVFLALLMLWSVFLVFEIKVYVISSVISEWYFKEPEGEGSSRLALANAFGPSFGSLCFASLLLTVVSVVKWCLEKLKKKDPKNCCIRCLVCMIDWMLILLLPITEFATVRMAITGEGFIGAGVEVTEMLARNFLPTFAIWYLPPIVLTFSAILTSLSVSGVIATIAYHVFKSDLAQYPHPKNYAGLLLAITFLIIFMVLIFFIALILNAMNAIYICFAIDRDSKCETKSNVHEVMRSVPDIKQMDEEEKV</sequence>
<dbReference type="PANTHER" id="PTHR12385:SF98">
    <property type="entry name" value="CHOLINE TRANSPORTER-LIKE PROTEIN"/>
    <property type="match status" value="1"/>
</dbReference>
<feature type="transmembrane region" description="Helical" evidence="6">
    <location>
        <begin position="276"/>
        <end position="299"/>
    </location>
</feature>
<accession>A0A8S1J6U7</accession>
<organism evidence="7 8">
    <name type="scientific">Ostreobium quekettii</name>
    <dbReference type="NCBI Taxonomy" id="121088"/>
    <lineage>
        <taxon>Eukaryota</taxon>
        <taxon>Viridiplantae</taxon>
        <taxon>Chlorophyta</taxon>
        <taxon>core chlorophytes</taxon>
        <taxon>Ulvophyceae</taxon>
        <taxon>TCBD clade</taxon>
        <taxon>Bryopsidales</taxon>
        <taxon>Ostreobineae</taxon>
        <taxon>Ostreobiaceae</taxon>
        <taxon>Ostreobium</taxon>
    </lineage>
</organism>
<evidence type="ECO:0000256" key="5">
    <source>
        <dbReference type="ARBA" id="ARBA00023136"/>
    </source>
</evidence>
<feature type="transmembrane region" description="Helical" evidence="6">
    <location>
        <begin position="108"/>
        <end position="129"/>
    </location>
</feature>
<evidence type="ECO:0000256" key="2">
    <source>
        <dbReference type="ARBA" id="ARBA00007168"/>
    </source>
</evidence>
<keyword evidence="8" id="KW-1185">Reference proteome</keyword>
<evidence type="ECO:0000256" key="3">
    <source>
        <dbReference type="ARBA" id="ARBA00022692"/>
    </source>
</evidence>